<keyword evidence="6" id="KW-0653">Protein transport</keyword>
<dbReference type="PANTHER" id="PTHR23198">
    <property type="entry name" value="NUCLEOPORIN"/>
    <property type="match status" value="1"/>
</dbReference>
<dbReference type="InterPro" id="IPR007230">
    <property type="entry name" value="Nup98_auto-Pept-S59_dom"/>
</dbReference>
<dbReference type="GO" id="GO:0008139">
    <property type="term" value="F:nuclear localization sequence binding"/>
    <property type="evidence" value="ECO:0007669"/>
    <property type="project" value="TreeGrafter"/>
</dbReference>
<dbReference type="Pfam" id="PF12110">
    <property type="entry name" value="Nup96"/>
    <property type="match status" value="1"/>
</dbReference>
<evidence type="ECO:0000256" key="10">
    <source>
        <dbReference type="SAM" id="MobiDB-lite"/>
    </source>
</evidence>
<dbReference type="Pfam" id="PF21240">
    <property type="entry name" value="Nup98_GLEBS"/>
    <property type="match status" value="1"/>
</dbReference>
<proteinExistence type="inferred from homology"/>
<accession>A0A067CFZ0</accession>
<evidence type="ECO:0000256" key="7">
    <source>
        <dbReference type="ARBA" id="ARBA00023010"/>
    </source>
</evidence>
<comment type="subcellular location">
    <subcellularLocation>
        <location evidence="1">Nucleus</location>
        <location evidence="1">Nuclear pore complex</location>
    </subcellularLocation>
</comment>
<dbReference type="GO" id="GO:0006405">
    <property type="term" value="P:RNA export from nucleus"/>
    <property type="evidence" value="ECO:0007669"/>
    <property type="project" value="TreeGrafter"/>
</dbReference>
<feature type="region of interest" description="Disordered" evidence="10">
    <location>
        <begin position="397"/>
        <end position="434"/>
    </location>
</feature>
<dbReference type="PANTHER" id="PTHR23198:SF6">
    <property type="entry name" value="NUCLEAR PORE COMPLEX PROTEIN NUP98-NUP96"/>
    <property type="match status" value="1"/>
</dbReference>
<comment type="similarity">
    <text evidence="2">Belongs to the nucleoporin GLFG family.</text>
</comment>
<keyword evidence="7" id="KW-0811">Translocation</keyword>
<dbReference type="Gene3D" id="3.30.1610.10">
    <property type="entry name" value="Peptidase S59, nucleoporin"/>
    <property type="match status" value="1"/>
</dbReference>
<keyword evidence="13" id="KW-1185">Reference proteome</keyword>
<reference evidence="12 13" key="1">
    <citation type="journal article" date="2013" name="PLoS Genet.">
        <title>Distinctive expansion of potential virulence genes in the genome of the oomycete fish pathogen Saprolegnia parasitica.</title>
        <authorList>
            <person name="Jiang R.H."/>
            <person name="de Bruijn I."/>
            <person name="Haas B.J."/>
            <person name="Belmonte R."/>
            <person name="Lobach L."/>
            <person name="Christie J."/>
            <person name="van den Ackerveken G."/>
            <person name="Bottin A."/>
            <person name="Bulone V."/>
            <person name="Diaz-Moreno S.M."/>
            <person name="Dumas B."/>
            <person name="Fan L."/>
            <person name="Gaulin E."/>
            <person name="Govers F."/>
            <person name="Grenville-Briggs L.J."/>
            <person name="Horner N.R."/>
            <person name="Levin J.Z."/>
            <person name="Mammella M."/>
            <person name="Meijer H.J."/>
            <person name="Morris P."/>
            <person name="Nusbaum C."/>
            <person name="Oome S."/>
            <person name="Phillips A.J."/>
            <person name="van Rooyen D."/>
            <person name="Rzeszutek E."/>
            <person name="Saraiva M."/>
            <person name="Secombes C.J."/>
            <person name="Seidl M.F."/>
            <person name="Snel B."/>
            <person name="Stassen J.H."/>
            <person name="Sykes S."/>
            <person name="Tripathy S."/>
            <person name="van den Berg H."/>
            <person name="Vega-Arreguin J.C."/>
            <person name="Wawra S."/>
            <person name="Young S.K."/>
            <person name="Zeng Q."/>
            <person name="Dieguez-Uribeondo J."/>
            <person name="Russ C."/>
            <person name="Tyler B.M."/>
            <person name="van West P."/>
        </authorList>
    </citation>
    <scope>NUCLEOTIDE SEQUENCE [LARGE SCALE GENOMIC DNA]</scope>
    <source>
        <strain evidence="12 13">CBS 223.65</strain>
    </source>
</reference>
<dbReference type="Gene3D" id="1.25.40.690">
    <property type="match status" value="1"/>
</dbReference>
<dbReference type="InterPro" id="IPR037665">
    <property type="entry name" value="Nucleoporin_S59-like"/>
</dbReference>
<evidence type="ECO:0000256" key="4">
    <source>
        <dbReference type="ARBA" id="ARBA00022813"/>
    </source>
</evidence>
<evidence type="ECO:0000256" key="2">
    <source>
        <dbReference type="ARBA" id="ARBA00008926"/>
    </source>
</evidence>
<dbReference type="Gene3D" id="1.10.10.2360">
    <property type="match status" value="1"/>
</dbReference>
<keyword evidence="8" id="KW-0906">Nuclear pore complex</keyword>
<dbReference type="STRING" id="695850.A0A067CFZ0"/>
<dbReference type="GO" id="GO:0000973">
    <property type="term" value="P:post-transcriptional tethering of RNA polymerase II gene DNA at nuclear periphery"/>
    <property type="evidence" value="ECO:0007669"/>
    <property type="project" value="TreeGrafter"/>
</dbReference>
<feature type="compositionally biased region" description="Polar residues" evidence="10">
    <location>
        <begin position="419"/>
        <end position="434"/>
    </location>
</feature>
<evidence type="ECO:0000256" key="9">
    <source>
        <dbReference type="ARBA" id="ARBA00023242"/>
    </source>
</evidence>
<evidence type="ECO:0000256" key="6">
    <source>
        <dbReference type="ARBA" id="ARBA00022927"/>
    </source>
</evidence>
<dbReference type="OMA" id="PMGKGLN"/>
<dbReference type="RefSeq" id="XP_012203502.1">
    <property type="nucleotide sequence ID" value="XM_012348112.1"/>
</dbReference>
<dbReference type="PROSITE" id="PS51434">
    <property type="entry name" value="NUP_C"/>
    <property type="match status" value="1"/>
</dbReference>
<keyword evidence="5" id="KW-0509">mRNA transport</keyword>
<evidence type="ECO:0000256" key="3">
    <source>
        <dbReference type="ARBA" id="ARBA00022448"/>
    </source>
</evidence>
<dbReference type="GO" id="GO:0017056">
    <property type="term" value="F:structural constituent of nuclear pore"/>
    <property type="evidence" value="ECO:0007669"/>
    <property type="project" value="InterPro"/>
</dbReference>
<dbReference type="GO" id="GO:0044614">
    <property type="term" value="C:nuclear pore cytoplasmic filaments"/>
    <property type="evidence" value="ECO:0007669"/>
    <property type="project" value="TreeGrafter"/>
</dbReference>
<name>A0A067CFZ0_SAPPC</name>
<dbReference type="EMBL" id="KK583229">
    <property type="protein sequence ID" value="KDO25692.1"/>
    <property type="molecule type" value="Genomic_DNA"/>
</dbReference>
<feature type="domain" description="Peptidase S59" evidence="11">
    <location>
        <begin position="948"/>
        <end position="1079"/>
    </location>
</feature>
<feature type="region of interest" description="Disordered" evidence="10">
    <location>
        <begin position="1"/>
        <end position="31"/>
    </location>
</feature>
<evidence type="ECO:0000313" key="12">
    <source>
        <dbReference type="EMBL" id="KDO25692.1"/>
    </source>
</evidence>
<evidence type="ECO:0000259" key="11">
    <source>
        <dbReference type="PROSITE" id="PS51434"/>
    </source>
</evidence>
<dbReference type="Proteomes" id="UP000030745">
    <property type="component" value="Unassembled WGS sequence"/>
</dbReference>
<evidence type="ECO:0000313" key="13">
    <source>
        <dbReference type="Proteomes" id="UP000030745"/>
    </source>
</evidence>
<dbReference type="SUPFAM" id="SSF82215">
    <property type="entry name" value="C-terminal autoproteolytic domain of nucleoporin nup98"/>
    <property type="match status" value="1"/>
</dbReference>
<keyword evidence="4" id="KW-0068">Autocatalytic cleavage</keyword>
<evidence type="ECO:0000256" key="1">
    <source>
        <dbReference type="ARBA" id="ARBA00004567"/>
    </source>
</evidence>
<dbReference type="GO" id="GO:0034398">
    <property type="term" value="P:telomere tethering at nuclear periphery"/>
    <property type="evidence" value="ECO:0007669"/>
    <property type="project" value="TreeGrafter"/>
</dbReference>
<dbReference type="InterPro" id="IPR021967">
    <property type="entry name" value="Nup98_C"/>
</dbReference>
<dbReference type="GO" id="GO:0006606">
    <property type="term" value="P:protein import into nucleus"/>
    <property type="evidence" value="ECO:0007669"/>
    <property type="project" value="TreeGrafter"/>
</dbReference>
<dbReference type="OrthoDB" id="3797628at2759"/>
<sequence>MAFRGFTQPATGGFGFGAPAQPATGFGATQPSTGFGGFGAAPATGAASPFGAAPAAASPFGGGANSSPAFGTSSTFGASTTNAFGAPAATSAFGNTSAGTNVGFGGFGAAPQQQQQTSAFGAAAAPAASPFGPTPTTSTAAASPFGGGMFGAAAPKPAFGTGGFGSTTTTSTFGATSAPGAFGAPAQQTSAFGAPASTGFGATTGFGAQQSNGFGAAPSAFGAPAQQTSAFGGAAASPFGAAPATTSAFGAAPTSAFGGGGFGAQANSAPQCGTGNPPYVTSSEQEAEKNKPATTVHFQSISKMPQYQHKSVEELRWEDYLKRTDPAAAQQQANLVPNTGAAAPTTTTTTTGFGGFGAATTTAPGAFGAKPPLGGGGFGSTTTSAFGAAPSTGFGSQQTSAFGAQPAAPSAFGTGGFGSQQPATGGFGSTTTNSMFGGATTSAFGAQPAQQQQPTSAFGGFGANTNTNTTTSGFGTASPGGAFGAGGFGSQQPATGGFGSTTTTTAGAFGGFGQASTTAPAQTNNAFGGSNNAFSFAKPSTPAAGAFGSAPSAGGFSFGATPSTAPATGGLFGASSSTNTTTSGFGSFGATKPQTSTFGGFGATTTTTPATGGFGAPTTGTSMFGGASGSTTPAPFSFGGSNTGTTGFGSTTGTSLFNKPAATGGATSAFGSSLFSAPGGGFGAPNQTASTGGFGQPAAPAAPTTLVAGHDSNPYGAGSFGAGLIEQQIKTTLTLPVPNAMPRAKAVDAVEYQRPSSLVRPVATVPTFLSVPKTTVSAPTPARRLLDDTASAPAADFSFATTKFKSIATKQLNIDTPPKVRRVPPPTTAPHVIPAETEASSATATVSLSISLPSKTTLELVVDSLATGADVRALIGEKAGLTGAFDVQFDGTPINASMTAASFVHGSLEVVAAQPFVSFDSFYKSATSASTSEFASPAENPLAPTLTKEGYYTMPDLALLRTMTTKELQSVDNFAVGCKGLGCVQWYGATDVTNLNLDDLVLFSTREVVVYPDEDNKHALGSGLNRPALVELLQVYPPTQDAKREKYIERVIARTETMDATHVDYNPDAGVWKFRVEHFSRYGLDDDESDDDATATTDATGLQQVATQLQLNPHRLHELSALYLPSEPEKIVTPVPTLSASRLAVVEPVPATPSAPVPRSLTVYPVVTPSTSTLLGLWNAPLKSLDLGIFLGRSFRASFGPQGQLVTTHAAQRVSIYTRTPATGTALLAAHRSVSRQDPVSFHMTLPADVSGLLSGFTSAATGHDGLLWGLVAALYGQESSSSSGATAPYLAPISNAPLSLNDLATSDRRHAYLSQWFEKAVARPTSSSLPSLHNVLSLLCQHRLVEAATMAASLGNFRLATLIAQASTHRDGDFRAALLQQLEAWATTEALQFMEPELAWIYSLLAGSFAVVTQRLSHLDWLQSLAIVFWFAQGPQSLASAVDTFTRAVAAQQCKPPLLHLKADPIMELLDVAVGAKASLVPLLNVLEPDAAWHLYHVLSHVPGQSLCLSPKQAALLTSNYISTLIDAGRVTDAIYVGLTIHDVRARKATVLSLLHTAAAKDGALTSLQGLVPTEWFHDAMATTAMATAAYASAVDHYMLAGNFDHAHRVLMLHVAIPRLFRGETAELGSTLQALEPHQAAMPLWARYGAVVLSYLRLRESPHIATRHVVLSVCRKLKEWQMQPLAHLGHEHALIERAVLANMLTYMTSTAVALEQALDASASGQWLNQLQGYVQADCFGEGFRATSLMHVSASLVE</sequence>
<keyword evidence="9" id="KW-0539">Nucleus</keyword>
<keyword evidence="3" id="KW-0813">Transport</keyword>
<dbReference type="Pfam" id="PF04096">
    <property type="entry name" value="Nucleoporin2"/>
    <property type="match status" value="1"/>
</dbReference>
<dbReference type="FunFam" id="1.10.10.2360:FF:000001">
    <property type="entry name" value="Nuclear pore complex protein Nup98-Nup96"/>
    <property type="match status" value="1"/>
</dbReference>
<evidence type="ECO:0000256" key="5">
    <source>
        <dbReference type="ARBA" id="ARBA00022816"/>
    </source>
</evidence>
<evidence type="ECO:0000256" key="8">
    <source>
        <dbReference type="ARBA" id="ARBA00023132"/>
    </source>
</evidence>
<dbReference type="GO" id="GO:0051028">
    <property type="term" value="P:mRNA transport"/>
    <property type="evidence" value="ECO:0007669"/>
    <property type="project" value="UniProtKB-KW"/>
</dbReference>
<protein>
    <recommendedName>
        <fullName evidence="11">Peptidase S59 domain-containing protein</fullName>
    </recommendedName>
</protein>
<feature type="region of interest" description="Disordered" evidence="10">
    <location>
        <begin position="107"/>
        <end position="142"/>
    </location>
</feature>
<dbReference type="InterPro" id="IPR036903">
    <property type="entry name" value="Nup98_auto-Pept-S59_dom_sf"/>
</dbReference>
<gene>
    <name evidence="12" type="ORF">SPRG_08991</name>
</gene>
<dbReference type="GO" id="GO:0003723">
    <property type="term" value="F:RNA binding"/>
    <property type="evidence" value="ECO:0007669"/>
    <property type="project" value="TreeGrafter"/>
</dbReference>
<dbReference type="KEGG" id="spar:SPRG_08991"/>
<organism evidence="12 13">
    <name type="scientific">Saprolegnia parasitica (strain CBS 223.65)</name>
    <dbReference type="NCBI Taxonomy" id="695850"/>
    <lineage>
        <taxon>Eukaryota</taxon>
        <taxon>Sar</taxon>
        <taxon>Stramenopiles</taxon>
        <taxon>Oomycota</taxon>
        <taxon>Saprolegniomycetes</taxon>
        <taxon>Saprolegniales</taxon>
        <taxon>Saprolegniaceae</taxon>
        <taxon>Saprolegnia</taxon>
    </lineage>
</organism>
<dbReference type="GeneID" id="24131190"/>
<dbReference type="VEuPathDB" id="FungiDB:SPRG_08991"/>
<feature type="compositionally biased region" description="Low complexity" evidence="10">
    <location>
        <begin position="109"/>
        <end position="142"/>
    </location>
</feature>
<feature type="non-terminal residue" evidence="12">
    <location>
        <position position="1"/>
    </location>
</feature>